<dbReference type="InterPro" id="IPR013324">
    <property type="entry name" value="RNA_pol_sigma_r3/r4-like"/>
</dbReference>
<dbReference type="Gene3D" id="1.10.10.10">
    <property type="entry name" value="Winged helix-like DNA-binding domain superfamily/Winged helix DNA-binding domain"/>
    <property type="match status" value="1"/>
</dbReference>
<organism evidence="8 9">
    <name type="scientific">Paenirhodobacter hankyongi</name>
    <dbReference type="NCBI Taxonomy" id="2294033"/>
    <lineage>
        <taxon>Bacteria</taxon>
        <taxon>Pseudomonadati</taxon>
        <taxon>Pseudomonadota</taxon>
        <taxon>Alphaproteobacteria</taxon>
        <taxon>Rhodobacterales</taxon>
        <taxon>Rhodobacter group</taxon>
        <taxon>Paenirhodobacter</taxon>
    </lineage>
</organism>
<protein>
    <submittedName>
        <fullName evidence="8">RNA polymerase sigma factor</fullName>
    </submittedName>
</protein>
<dbReference type="EMBL" id="RCHI01000007">
    <property type="protein sequence ID" value="RLL64993.1"/>
    <property type="molecule type" value="Genomic_DNA"/>
</dbReference>
<comment type="similarity">
    <text evidence="1">Belongs to the sigma-70 factor family. ECF subfamily.</text>
</comment>
<keyword evidence="9" id="KW-1185">Reference proteome</keyword>
<evidence type="ECO:0000259" key="7">
    <source>
        <dbReference type="Pfam" id="PF08281"/>
    </source>
</evidence>
<dbReference type="PANTHER" id="PTHR43133:SF8">
    <property type="entry name" value="RNA POLYMERASE SIGMA FACTOR HI_1459-RELATED"/>
    <property type="match status" value="1"/>
</dbReference>
<reference evidence="8 9" key="1">
    <citation type="submission" date="2018-10" db="EMBL/GenBank/DDBJ databases">
        <title>Rhodobacter sp . BO-81.</title>
        <authorList>
            <person name="Im W.T."/>
        </authorList>
    </citation>
    <scope>NUCLEOTIDE SEQUENCE [LARGE SCALE GENOMIC DNA]</scope>
    <source>
        <strain evidence="8 9">BO-81</strain>
    </source>
</reference>
<dbReference type="InterPro" id="IPR039425">
    <property type="entry name" value="RNA_pol_sigma-70-like"/>
</dbReference>
<dbReference type="PANTHER" id="PTHR43133">
    <property type="entry name" value="RNA POLYMERASE ECF-TYPE SIGMA FACTO"/>
    <property type="match status" value="1"/>
</dbReference>
<dbReference type="GO" id="GO:0006352">
    <property type="term" value="P:DNA-templated transcription initiation"/>
    <property type="evidence" value="ECO:0007669"/>
    <property type="project" value="InterPro"/>
</dbReference>
<dbReference type="Proteomes" id="UP000279673">
    <property type="component" value="Unassembled WGS sequence"/>
</dbReference>
<dbReference type="AlphaFoldDB" id="A0A421BPI5"/>
<comment type="caution">
    <text evidence="8">The sequence shown here is derived from an EMBL/GenBank/DDBJ whole genome shotgun (WGS) entry which is preliminary data.</text>
</comment>
<keyword evidence="4" id="KW-0238">DNA-binding</keyword>
<dbReference type="GO" id="GO:0016987">
    <property type="term" value="F:sigma factor activity"/>
    <property type="evidence" value="ECO:0007669"/>
    <property type="project" value="UniProtKB-KW"/>
</dbReference>
<dbReference type="SUPFAM" id="SSF88659">
    <property type="entry name" value="Sigma3 and sigma4 domains of RNA polymerase sigma factors"/>
    <property type="match status" value="1"/>
</dbReference>
<dbReference type="NCBIfam" id="NF009176">
    <property type="entry name" value="PRK12524.1"/>
    <property type="match status" value="1"/>
</dbReference>
<dbReference type="InterPro" id="IPR013325">
    <property type="entry name" value="RNA_pol_sigma_r2"/>
</dbReference>
<sequence>MNMALDALDDVSDETLLVLYGNGDRAAARVLTLRMGPLAFRVAQRMLGDRAEAEDLAQEALLRLWKIAPEWRTGEAKVTTWLYRVVTNLATDRLRRRRGIGLEEAPEVPDGAASAVEQMIDGDRAAALEAALAQLPARQRQAVVLRHLEGLSNPEIATAMEIGVEAVESLTARGKRALAAILAGRREELGYGHD</sequence>
<keyword evidence="2" id="KW-0805">Transcription regulation</keyword>
<evidence type="ECO:0000256" key="1">
    <source>
        <dbReference type="ARBA" id="ARBA00010641"/>
    </source>
</evidence>
<evidence type="ECO:0000313" key="9">
    <source>
        <dbReference type="Proteomes" id="UP000279673"/>
    </source>
</evidence>
<dbReference type="NCBIfam" id="TIGR02937">
    <property type="entry name" value="sigma70-ECF"/>
    <property type="match status" value="1"/>
</dbReference>
<dbReference type="Pfam" id="PF08281">
    <property type="entry name" value="Sigma70_r4_2"/>
    <property type="match status" value="1"/>
</dbReference>
<feature type="domain" description="RNA polymerase sigma-70 region 2" evidence="6">
    <location>
        <begin position="34"/>
        <end position="98"/>
    </location>
</feature>
<dbReference type="NCBIfam" id="NF004113">
    <property type="entry name" value="PRK05602.1"/>
    <property type="match status" value="1"/>
</dbReference>
<name>A0A421BPI5_9RHOB</name>
<dbReference type="RefSeq" id="WP_121533077.1">
    <property type="nucleotide sequence ID" value="NZ_RCHI01000007.1"/>
</dbReference>
<dbReference type="InterPro" id="IPR036388">
    <property type="entry name" value="WH-like_DNA-bd_sf"/>
</dbReference>
<keyword evidence="5" id="KW-0804">Transcription</keyword>
<evidence type="ECO:0000256" key="4">
    <source>
        <dbReference type="ARBA" id="ARBA00023125"/>
    </source>
</evidence>
<dbReference type="Gene3D" id="1.10.1740.10">
    <property type="match status" value="1"/>
</dbReference>
<dbReference type="SUPFAM" id="SSF88946">
    <property type="entry name" value="Sigma2 domain of RNA polymerase sigma factors"/>
    <property type="match status" value="1"/>
</dbReference>
<accession>A0A421BPI5</accession>
<evidence type="ECO:0000256" key="5">
    <source>
        <dbReference type="ARBA" id="ARBA00023163"/>
    </source>
</evidence>
<dbReference type="Pfam" id="PF04542">
    <property type="entry name" value="Sigma70_r2"/>
    <property type="match status" value="1"/>
</dbReference>
<evidence type="ECO:0000256" key="2">
    <source>
        <dbReference type="ARBA" id="ARBA00023015"/>
    </source>
</evidence>
<dbReference type="GO" id="GO:0003677">
    <property type="term" value="F:DNA binding"/>
    <property type="evidence" value="ECO:0007669"/>
    <property type="project" value="UniProtKB-KW"/>
</dbReference>
<dbReference type="InterPro" id="IPR014284">
    <property type="entry name" value="RNA_pol_sigma-70_dom"/>
</dbReference>
<feature type="domain" description="RNA polymerase sigma factor 70 region 4 type 2" evidence="7">
    <location>
        <begin position="127"/>
        <end position="178"/>
    </location>
</feature>
<dbReference type="InterPro" id="IPR013249">
    <property type="entry name" value="RNA_pol_sigma70_r4_t2"/>
</dbReference>
<gene>
    <name evidence="8" type="ORF">DYS74_09170</name>
</gene>
<dbReference type="InterPro" id="IPR007627">
    <property type="entry name" value="RNA_pol_sigma70_r2"/>
</dbReference>
<evidence type="ECO:0000259" key="6">
    <source>
        <dbReference type="Pfam" id="PF04542"/>
    </source>
</evidence>
<evidence type="ECO:0000313" key="8">
    <source>
        <dbReference type="EMBL" id="RLL64993.1"/>
    </source>
</evidence>
<keyword evidence="3" id="KW-0731">Sigma factor</keyword>
<evidence type="ECO:0000256" key="3">
    <source>
        <dbReference type="ARBA" id="ARBA00023082"/>
    </source>
</evidence>
<proteinExistence type="inferred from homology"/>